<dbReference type="UniPathway" id="UPA00246"/>
<dbReference type="NCBIfam" id="NF002794">
    <property type="entry name" value="PRK02925.1"/>
    <property type="match status" value="1"/>
</dbReference>
<evidence type="ECO:0000313" key="7">
    <source>
        <dbReference type="EMBL" id="KUK78822.1"/>
    </source>
</evidence>
<dbReference type="AlphaFoldDB" id="A0A117M184"/>
<protein>
    <recommendedName>
        <fullName evidence="5">Uronate isomerase</fullName>
        <ecNumber evidence="4">5.3.1.12</ecNumber>
    </recommendedName>
</protein>
<dbReference type="GO" id="GO:0008880">
    <property type="term" value="F:glucuronate isomerase activity"/>
    <property type="evidence" value="ECO:0007669"/>
    <property type="project" value="UniProtKB-EC"/>
</dbReference>
<dbReference type="Proteomes" id="UP000053860">
    <property type="component" value="Unassembled WGS sequence"/>
</dbReference>
<dbReference type="InterPro" id="IPR032466">
    <property type="entry name" value="Metal_Hydrolase"/>
</dbReference>
<sequence>MNNDLFFSPDPIVRKNARDLYESIKDLPLLSPHGHTEARWFAENTPFENPTDLIITPDHYIFRMLFSRGISLDSLRIPRKDGSRMEGDPRDVWRLFAKYFYLFAGTPTGLWIREELRTVFETDIPLNEKNADLLYDHIDACLKDERFRPRSLYERFNLELLSTTNGAAYDLSWHENIARSGWKGCIVPCFRPDDVTDIGRPDWLKNLGKLGELTGENTETFSGFLNALRKRREDFINLGCNSTDHGVKSPWTHRLSEKDAATIYTQALRGKADDEDQKVFAAHMLMMMAEMSTEDGLVMQIHPGVYRNHDQSVYDLYGGDRGADIPVRCEYTRNLKELLNAYGSHPNFKLVVYTLDETTYTRELAPLAGYYPAMLLGPAWWFNDSFQGMKRFKQSVVETAGFYNITGFVDDTRALPSIPVRHDFSRRIDADYLAHLMVQGILTQQEAEALMPELAYGLTKKVFNREGKLR</sequence>
<name>A0A117M184_9BACT</name>
<evidence type="ECO:0000256" key="3">
    <source>
        <dbReference type="ARBA" id="ARBA00008397"/>
    </source>
</evidence>
<evidence type="ECO:0000256" key="5">
    <source>
        <dbReference type="ARBA" id="ARBA00020555"/>
    </source>
</evidence>
<dbReference type="EC" id="5.3.1.12" evidence="4"/>
<dbReference type="SUPFAM" id="SSF51556">
    <property type="entry name" value="Metallo-dependent hydrolases"/>
    <property type="match status" value="1"/>
</dbReference>
<evidence type="ECO:0000256" key="6">
    <source>
        <dbReference type="ARBA" id="ARBA00023235"/>
    </source>
</evidence>
<evidence type="ECO:0000313" key="8">
    <source>
        <dbReference type="Proteomes" id="UP000053860"/>
    </source>
</evidence>
<dbReference type="Gene3D" id="1.10.2020.10">
    <property type="entry name" value="uronate isomerase, domain 2, chain A"/>
    <property type="match status" value="1"/>
</dbReference>
<evidence type="ECO:0000256" key="2">
    <source>
        <dbReference type="ARBA" id="ARBA00004892"/>
    </source>
</evidence>
<evidence type="ECO:0000256" key="4">
    <source>
        <dbReference type="ARBA" id="ARBA00012546"/>
    </source>
</evidence>
<organism evidence="7 8">
    <name type="scientific">Proteiniphilum acetatigenes</name>
    <dbReference type="NCBI Taxonomy" id="294710"/>
    <lineage>
        <taxon>Bacteria</taxon>
        <taxon>Pseudomonadati</taxon>
        <taxon>Bacteroidota</taxon>
        <taxon>Bacteroidia</taxon>
        <taxon>Bacteroidales</taxon>
        <taxon>Dysgonomonadaceae</taxon>
        <taxon>Proteiniphilum</taxon>
    </lineage>
</organism>
<dbReference type="PATRIC" id="fig|294710.3.peg.788"/>
<dbReference type="PANTHER" id="PTHR30068:SF4">
    <property type="entry name" value="URONATE ISOMERASE"/>
    <property type="match status" value="1"/>
</dbReference>
<dbReference type="EMBL" id="LGGN01000001">
    <property type="protein sequence ID" value="KUK78822.1"/>
    <property type="molecule type" value="Genomic_DNA"/>
</dbReference>
<dbReference type="GO" id="GO:0042840">
    <property type="term" value="P:D-glucuronate catabolic process"/>
    <property type="evidence" value="ECO:0007669"/>
    <property type="project" value="TreeGrafter"/>
</dbReference>
<comment type="similarity">
    <text evidence="3">Belongs to the metallo-dependent hydrolases superfamily. Uronate isomerase family.</text>
</comment>
<gene>
    <name evidence="7" type="ORF">XD92_0005</name>
</gene>
<comment type="catalytic activity">
    <reaction evidence="1">
        <text>D-glucuronate = D-fructuronate</text>
        <dbReference type="Rhea" id="RHEA:13049"/>
        <dbReference type="ChEBI" id="CHEBI:58720"/>
        <dbReference type="ChEBI" id="CHEBI:59863"/>
        <dbReference type="EC" id="5.3.1.12"/>
    </reaction>
</comment>
<dbReference type="GO" id="GO:0019698">
    <property type="term" value="P:D-galacturonate catabolic process"/>
    <property type="evidence" value="ECO:0007669"/>
    <property type="project" value="TreeGrafter"/>
</dbReference>
<proteinExistence type="inferred from homology"/>
<evidence type="ECO:0000256" key="1">
    <source>
        <dbReference type="ARBA" id="ARBA00001165"/>
    </source>
</evidence>
<dbReference type="PANTHER" id="PTHR30068">
    <property type="entry name" value="URONATE ISOMERASE"/>
    <property type="match status" value="1"/>
</dbReference>
<dbReference type="Gene3D" id="3.20.20.140">
    <property type="entry name" value="Metal-dependent hydrolases"/>
    <property type="match status" value="1"/>
</dbReference>
<comment type="caution">
    <text evidence="7">The sequence shown here is derived from an EMBL/GenBank/DDBJ whole genome shotgun (WGS) entry which is preliminary data.</text>
</comment>
<dbReference type="Pfam" id="PF02614">
    <property type="entry name" value="UxaC"/>
    <property type="match status" value="1"/>
</dbReference>
<keyword evidence="6 7" id="KW-0413">Isomerase</keyword>
<accession>A0A117M184</accession>
<dbReference type="InterPro" id="IPR003766">
    <property type="entry name" value="Uronate_isomerase"/>
</dbReference>
<comment type="pathway">
    <text evidence="2">Carbohydrate metabolism; pentose and glucuronate interconversion.</text>
</comment>
<reference evidence="8" key="1">
    <citation type="journal article" date="2015" name="MBio">
        <title>Genome-Resolved Metagenomic Analysis Reveals Roles for Candidate Phyla and Other Microbial Community Members in Biogeochemical Transformations in Oil Reservoirs.</title>
        <authorList>
            <person name="Hu P."/>
            <person name="Tom L."/>
            <person name="Singh A."/>
            <person name="Thomas B.C."/>
            <person name="Baker B.J."/>
            <person name="Piceno Y.M."/>
            <person name="Andersen G.L."/>
            <person name="Banfield J.F."/>
        </authorList>
    </citation>
    <scope>NUCLEOTIDE SEQUENCE [LARGE SCALE GENOMIC DNA]</scope>
</reference>